<proteinExistence type="predicted"/>
<keyword evidence="1" id="KW-0812">Transmembrane</keyword>
<gene>
    <name evidence="3" type="ORF">METZ01_LOCUS1829</name>
</gene>
<dbReference type="SUPFAM" id="SSF51261">
    <property type="entry name" value="Duplicated hybrid motif"/>
    <property type="match status" value="1"/>
</dbReference>
<keyword evidence="1" id="KW-1133">Transmembrane helix</keyword>
<dbReference type="GO" id="GO:0004222">
    <property type="term" value="F:metalloendopeptidase activity"/>
    <property type="evidence" value="ECO:0007669"/>
    <property type="project" value="TreeGrafter"/>
</dbReference>
<sequence>MKTRNSHRFIFQAETDRKVHQWHFSFQNFLIFALVSLLVLGTSLFFGAENLTRFLYQQKLQEIRNNFTSLSKALNDINGRLIYLDQKMDTIEEKERAVRTYANLPEIDQDVRSLGIGGLRLEKYTGKDYIIPGLSKKISGLEMDVDHLARKVKLELASFETIYDKVVKDTEKMQHIPSIRPVPGGYLNSKFGYRKDPFDGVQRFHKGLDFSVYTGTPIYAPADGVIQSARYSGNRGKHIKINHEFGYNTLFLHLSKINVKRGQKVKRGDLIGQTGNSGRSTAPHLHYEVHYNGVAQNPMNYFFTGAVN</sequence>
<evidence type="ECO:0000259" key="2">
    <source>
        <dbReference type="Pfam" id="PF01551"/>
    </source>
</evidence>
<protein>
    <recommendedName>
        <fullName evidence="2">M23ase beta-sheet core domain-containing protein</fullName>
    </recommendedName>
</protein>
<accession>A0A381N383</accession>
<dbReference type="AlphaFoldDB" id="A0A381N383"/>
<name>A0A381N383_9ZZZZ</name>
<dbReference type="Gene3D" id="2.70.70.10">
    <property type="entry name" value="Glucose Permease (Domain IIA)"/>
    <property type="match status" value="1"/>
</dbReference>
<dbReference type="FunFam" id="2.70.70.10:FF:000006">
    <property type="entry name" value="M23 family peptidase"/>
    <property type="match status" value="1"/>
</dbReference>
<dbReference type="PANTHER" id="PTHR21666:SF285">
    <property type="entry name" value="M23 FAMILY METALLOPEPTIDASE"/>
    <property type="match status" value="1"/>
</dbReference>
<dbReference type="Pfam" id="PF01551">
    <property type="entry name" value="Peptidase_M23"/>
    <property type="match status" value="1"/>
</dbReference>
<keyword evidence="1" id="KW-0472">Membrane</keyword>
<dbReference type="InterPro" id="IPR011055">
    <property type="entry name" value="Dup_hybrid_motif"/>
</dbReference>
<dbReference type="CDD" id="cd12797">
    <property type="entry name" value="M23_peptidase"/>
    <property type="match status" value="1"/>
</dbReference>
<organism evidence="3">
    <name type="scientific">marine metagenome</name>
    <dbReference type="NCBI Taxonomy" id="408172"/>
    <lineage>
        <taxon>unclassified sequences</taxon>
        <taxon>metagenomes</taxon>
        <taxon>ecological metagenomes</taxon>
    </lineage>
</organism>
<dbReference type="EMBL" id="UINC01000097">
    <property type="protein sequence ID" value="SUZ48975.1"/>
    <property type="molecule type" value="Genomic_DNA"/>
</dbReference>
<evidence type="ECO:0000313" key="3">
    <source>
        <dbReference type="EMBL" id="SUZ48975.1"/>
    </source>
</evidence>
<feature type="transmembrane region" description="Helical" evidence="1">
    <location>
        <begin position="29"/>
        <end position="48"/>
    </location>
</feature>
<reference evidence="3" key="1">
    <citation type="submission" date="2018-05" db="EMBL/GenBank/DDBJ databases">
        <authorList>
            <person name="Lanie J.A."/>
            <person name="Ng W.-L."/>
            <person name="Kazmierczak K.M."/>
            <person name="Andrzejewski T.M."/>
            <person name="Davidsen T.M."/>
            <person name="Wayne K.J."/>
            <person name="Tettelin H."/>
            <person name="Glass J.I."/>
            <person name="Rusch D."/>
            <person name="Podicherti R."/>
            <person name="Tsui H.-C.T."/>
            <person name="Winkler M.E."/>
        </authorList>
    </citation>
    <scope>NUCLEOTIDE SEQUENCE</scope>
</reference>
<dbReference type="InterPro" id="IPR016047">
    <property type="entry name" value="M23ase_b-sheet_dom"/>
</dbReference>
<dbReference type="PANTHER" id="PTHR21666">
    <property type="entry name" value="PEPTIDASE-RELATED"/>
    <property type="match status" value="1"/>
</dbReference>
<dbReference type="InterPro" id="IPR050570">
    <property type="entry name" value="Cell_wall_metabolism_enzyme"/>
</dbReference>
<feature type="domain" description="M23ase beta-sheet core" evidence="2">
    <location>
        <begin position="203"/>
        <end position="298"/>
    </location>
</feature>
<evidence type="ECO:0000256" key="1">
    <source>
        <dbReference type="SAM" id="Phobius"/>
    </source>
</evidence>